<keyword evidence="2" id="KW-1185">Reference proteome</keyword>
<dbReference type="Proteomes" id="UP001060085">
    <property type="component" value="Linkage Group LG04"/>
</dbReference>
<reference evidence="2" key="1">
    <citation type="journal article" date="2023" name="Nat. Plants">
        <title>Single-cell RNA sequencing provides a high-resolution roadmap for understanding the multicellular compartmentation of specialized metabolism.</title>
        <authorList>
            <person name="Sun S."/>
            <person name="Shen X."/>
            <person name="Li Y."/>
            <person name="Li Y."/>
            <person name="Wang S."/>
            <person name="Li R."/>
            <person name="Zhang H."/>
            <person name="Shen G."/>
            <person name="Guo B."/>
            <person name="Wei J."/>
            <person name="Xu J."/>
            <person name="St-Pierre B."/>
            <person name="Chen S."/>
            <person name="Sun C."/>
        </authorList>
    </citation>
    <scope>NUCLEOTIDE SEQUENCE [LARGE SCALE GENOMIC DNA]</scope>
</reference>
<comment type="caution">
    <text evidence="1">The sequence shown here is derived from an EMBL/GenBank/DDBJ whole genome shotgun (WGS) entry which is preliminary data.</text>
</comment>
<proteinExistence type="predicted"/>
<name>A0ACC0B7Y6_CATRO</name>
<sequence>MWRKQLSMPSQRVAKVGTLKPSMIEEFSKVNELPQAQEVVEESIVIHLVEETSNEDSCDNMNEKCIEKQESEKEEQRGKEIVLLENSEGVNFYANETNSSLTNESLWDGKLAYMSIKTINFFPSNSYFFFEIYFSKINLFSFVFMENVYQFYFLNSLGNLLDKKHFIEFNSLSCVIPRIHEYYDNSANYVSYMLGIKDKGRNMEKELGNFLKIYT</sequence>
<evidence type="ECO:0000313" key="2">
    <source>
        <dbReference type="Proteomes" id="UP001060085"/>
    </source>
</evidence>
<evidence type="ECO:0000313" key="1">
    <source>
        <dbReference type="EMBL" id="KAI5668779.1"/>
    </source>
</evidence>
<organism evidence="1 2">
    <name type="scientific">Catharanthus roseus</name>
    <name type="common">Madagascar periwinkle</name>
    <name type="synonym">Vinca rosea</name>
    <dbReference type="NCBI Taxonomy" id="4058"/>
    <lineage>
        <taxon>Eukaryota</taxon>
        <taxon>Viridiplantae</taxon>
        <taxon>Streptophyta</taxon>
        <taxon>Embryophyta</taxon>
        <taxon>Tracheophyta</taxon>
        <taxon>Spermatophyta</taxon>
        <taxon>Magnoliopsida</taxon>
        <taxon>eudicotyledons</taxon>
        <taxon>Gunneridae</taxon>
        <taxon>Pentapetalae</taxon>
        <taxon>asterids</taxon>
        <taxon>lamiids</taxon>
        <taxon>Gentianales</taxon>
        <taxon>Apocynaceae</taxon>
        <taxon>Rauvolfioideae</taxon>
        <taxon>Vinceae</taxon>
        <taxon>Catharanthinae</taxon>
        <taxon>Catharanthus</taxon>
    </lineage>
</organism>
<protein>
    <submittedName>
        <fullName evidence="1">Uncharacterized protein</fullName>
    </submittedName>
</protein>
<gene>
    <name evidence="1" type="ORF">M9H77_18632</name>
</gene>
<accession>A0ACC0B7Y6</accession>
<dbReference type="EMBL" id="CM044704">
    <property type="protein sequence ID" value="KAI5668779.1"/>
    <property type="molecule type" value="Genomic_DNA"/>
</dbReference>